<dbReference type="AlphaFoldDB" id="A0A9P5R964"/>
<evidence type="ECO:0000313" key="4">
    <source>
        <dbReference type="Proteomes" id="UP000748756"/>
    </source>
</evidence>
<dbReference type="PANTHER" id="PTHR12271:SF113">
    <property type="entry name" value="POLY(A) RNA POLYMERASE CID11"/>
    <property type="match status" value="1"/>
</dbReference>
<dbReference type="EMBL" id="JAAAUQ010002367">
    <property type="protein sequence ID" value="KAF9124394.1"/>
    <property type="molecule type" value="Genomic_DNA"/>
</dbReference>
<dbReference type="CDD" id="cd05402">
    <property type="entry name" value="NT_PAP_TUTase"/>
    <property type="match status" value="1"/>
</dbReference>
<feature type="compositionally biased region" description="Low complexity" evidence="1">
    <location>
        <begin position="17"/>
        <end position="42"/>
    </location>
</feature>
<dbReference type="OrthoDB" id="2274644at2759"/>
<sequence length="336" mass="36717">MMATPPLSPTRQPAPCESTQESSVQESSQGSHPVAAVAAAAASEGSLPAKTYESGSSNNGSGNYGNGGGGQNDRRRNQATARSRAESAPPTARTAWPARPPVVSTGPVVAVEPSRIPNQRPSAQPVSAWNSLLTGVSPVRVNPRPVIRPPTRSNGSPSSNEQRRLQDVPIMLSPEREGRLTMEMYSLFETILPTEESHQRRTRLISKIEEIVETEWPGQDIRVLPFGSTINDLGTNTSDVDICILTSWLGLQGVEMLADVFRKHGMENVFCVPGARVPIVKLWDPELQLSCDMNINTQLGIMNSRMVKTYVAIDHRVRPFAMIIKHWARKRVLNDA</sequence>
<dbReference type="InterPro" id="IPR054708">
    <property type="entry name" value="MTPAP-like_central"/>
</dbReference>
<proteinExistence type="predicted"/>
<evidence type="ECO:0000313" key="3">
    <source>
        <dbReference type="EMBL" id="KAF9124394.1"/>
    </source>
</evidence>
<evidence type="ECO:0000256" key="1">
    <source>
        <dbReference type="SAM" id="MobiDB-lite"/>
    </source>
</evidence>
<dbReference type="Gene3D" id="3.30.460.10">
    <property type="entry name" value="Beta Polymerase, domain 2"/>
    <property type="match status" value="1"/>
</dbReference>
<name>A0A9P5R964_9FUNG</name>
<evidence type="ECO:0000259" key="2">
    <source>
        <dbReference type="Pfam" id="PF22600"/>
    </source>
</evidence>
<comment type="caution">
    <text evidence="3">The sequence shown here is derived from an EMBL/GenBank/DDBJ whole genome shotgun (WGS) entry which is preliminary data.</text>
</comment>
<feature type="region of interest" description="Disordered" evidence="1">
    <location>
        <begin position="1"/>
        <end position="104"/>
    </location>
</feature>
<organism evidence="3 4">
    <name type="scientific">Linnemannia schmuckeri</name>
    <dbReference type="NCBI Taxonomy" id="64567"/>
    <lineage>
        <taxon>Eukaryota</taxon>
        <taxon>Fungi</taxon>
        <taxon>Fungi incertae sedis</taxon>
        <taxon>Mucoromycota</taxon>
        <taxon>Mortierellomycotina</taxon>
        <taxon>Mortierellomycetes</taxon>
        <taxon>Mortierellales</taxon>
        <taxon>Mortierellaceae</taxon>
        <taxon>Linnemannia</taxon>
    </lineage>
</organism>
<feature type="region of interest" description="Disordered" evidence="1">
    <location>
        <begin position="140"/>
        <end position="164"/>
    </location>
</feature>
<dbReference type="GO" id="GO:0031123">
    <property type="term" value="P:RNA 3'-end processing"/>
    <property type="evidence" value="ECO:0007669"/>
    <property type="project" value="TreeGrafter"/>
</dbReference>
<dbReference type="GO" id="GO:0016779">
    <property type="term" value="F:nucleotidyltransferase activity"/>
    <property type="evidence" value="ECO:0007669"/>
    <property type="project" value="UniProtKB-ARBA"/>
</dbReference>
<feature type="domain" description="Poly(A) RNA polymerase mitochondrial-like central palm" evidence="2">
    <location>
        <begin position="180"/>
        <end position="311"/>
    </location>
</feature>
<accession>A0A9P5R964</accession>
<protein>
    <recommendedName>
        <fullName evidence="2">Poly(A) RNA polymerase mitochondrial-like central palm domain-containing protein</fullName>
    </recommendedName>
</protein>
<feature type="compositionally biased region" description="Low complexity" evidence="1">
    <location>
        <begin position="88"/>
        <end position="97"/>
    </location>
</feature>
<keyword evidence="4" id="KW-1185">Reference proteome</keyword>
<feature type="compositionally biased region" description="Low complexity" evidence="1">
    <location>
        <begin position="140"/>
        <end position="152"/>
    </location>
</feature>
<dbReference type="SUPFAM" id="SSF81301">
    <property type="entry name" value="Nucleotidyltransferase"/>
    <property type="match status" value="1"/>
</dbReference>
<gene>
    <name evidence="3" type="ORF">BG015_005094</name>
</gene>
<dbReference type="InterPro" id="IPR043519">
    <property type="entry name" value="NT_sf"/>
</dbReference>
<dbReference type="GO" id="GO:0010605">
    <property type="term" value="P:negative regulation of macromolecule metabolic process"/>
    <property type="evidence" value="ECO:0007669"/>
    <property type="project" value="UniProtKB-ARBA"/>
</dbReference>
<dbReference type="Proteomes" id="UP000748756">
    <property type="component" value="Unassembled WGS sequence"/>
</dbReference>
<dbReference type="Pfam" id="PF22600">
    <property type="entry name" value="MTPAP-like_central"/>
    <property type="match status" value="1"/>
</dbReference>
<dbReference type="PANTHER" id="PTHR12271">
    <property type="entry name" value="POLY A POLYMERASE CID PAP -RELATED"/>
    <property type="match status" value="1"/>
</dbReference>
<reference evidence="3" key="1">
    <citation type="journal article" date="2020" name="Fungal Divers.">
        <title>Resolving the Mortierellaceae phylogeny through synthesis of multi-gene phylogenetics and phylogenomics.</title>
        <authorList>
            <person name="Vandepol N."/>
            <person name="Liber J."/>
            <person name="Desiro A."/>
            <person name="Na H."/>
            <person name="Kennedy M."/>
            <person name="Barry K."/>
            <person name="Grigoriev I.V."/>
            <person name="Miller A.N."/>
            <person name="O'Donnell K."/>
            <person name="Stajich J.E."/>
            <person name="Bonito G."/>
        </authorList>
    </citation>
    <scope>NUCLEOTIDE SEQUENCE</scope>
    <source>
        <strain evidence="3">NRRL 6426</strain>
    </source>
</reference>
<feature type="compositionally biased region" description="Gly residues" evidence="1">
    <location>
        <begin position="62"/>
        <end position="71"/>
    </location>
</feature>
<feature type="non-terminal residue" evidence="3">
    <location>
        <position position="336"/>
    </location>
</feature>